<organism evidence="1 2">
    <name type="scientific">Sinorhizobium fredii (strain NBRC 101917 / NGR234)</name>
    <dbReference type="NCBI Taxonomy" id="394"/>
    <lineage>
        <taxon>Bacteria</taxon>
        <taxon>Pseudomonadati</taxon>
        <taxon>Pseudomonadota</taxon>
        <taxon>Alphaproteobacteria</taxon>
        <taxon>Hyphomicrobiales</taxon>
        <taxon>Rhizobiaceae</taxon>
        <taxon>Sinorhizobium/Ensifer group</taxon>
        <taxon>Sinorhizobium</taxon>
    </lineage>
</organism>
<accession>C3ME68</accession>
<protein>
    <submittedName>
        <fullName evidence="1">Uncharacterized protein</fullName>
    </submittedName>
</protein>
<sequence>MGAQFLALLLRQPAPVADGAVALDVADRAHAGDDGRDGRVAEDEAERRLGERIGSNRQILDDFSRVLLDLALPVTAEVVLPEVAFREHRVGANLAGQAAFVERDADDHADLVHFAGREQLFFGRLLEDVVNHLDAVDHAAFDEL</sequence>
<dbReference type="HOGENOM" id="CLU_1794934_0_0_5"/>
<dbReference type="EMBL" id="CP001389">
    <property type="protein sequence ID" value="ACP25737.1"/>
    <property type="molecule type" value="Genomic_DNA"/>
</dbReference>
<keyword evidence="2" id="KW-1185">Reference proteome</keyword>
<evidence type="ECO:0000313" key="2">
    <source>
        <dbReference type="Proteomes" id="UP000001054"/>
    </source>
</evidence>
<dbReference type="Proteomes" id="UP000001054">
    <property type="component" value="Chromosome"/>
</dbReference>
<evidence type="ECO:0000313" key="1">
    <source>
        <dbReference type="EMBL" id="ACP25737.1"/>
    </source>
</evidence>
<dbReference type="KEGG" id="rhi:NGR_c19740"/>
<name>C3ME68_SINFN</name>
<proteinExistence type="predicted"/>
<gene>
    <name evidence="1" type="ordered locus">NGR_c19740</name>
</gene>
<dbReference type="AlphaFoldDB" id="C3ME68"/>
<reference evidence="1 2" key="1">
    <citation type="journal article" date="2009" name="Appl. Environ. Microbiol.">
        <title>Rhizobium sp. strain NGR234 possesses a remarkable number of secretion systems.</title>
        <authorList>
            <person name="Schmeisser C."/>
            <person name="Liesegang H."/>
            <person name="Krysciak D."/>
            <person name="Bakkou N."/>
            <person name="Le Quere A."/>
            <person name="Wollherr A."/>
            <person name="Heinemeyer I."/>
            <person name="Morgenstern B."/>
            <person name="Pommerening-Roeser A."/>
            <person name="Flores M."/>
            <person name="Palacios R."/>
            <person name="Brenner S."/>
            <person name="Gottschalk G."/>
            <person name="Schmitz R.A."/>
            <person name="Broughton W.J."/>
            <person name="Perret X."/>
            <person name="Strittmatter A.W."/>
            <person name="Streit W.R."/>
        </authorList>
    </citation>
    <scope>NUCLEOTIDE SEQUENCE [LARGE SCALE GENOMIC DNA]</scope>
    <source>
        <strain evidence="2">NBRC 101917 / NGR234</strain>
    </source>
</reference>